<evidence type="ECO:0000313" key="3">
    <source>
        <dbReference type="Proteomes" id="UP001147782"/>
    </source>
</evidence>
<feature type="region of interest" description="Disordered" evidence="1">
    <location>
        <begin position="383"/>
        <end position="409"/>
    </location>
</feature>
<name>A0A9W9UYP7_9EURO</name>
<gene>
    <name evidence="2" type="ORF">N7496_012139</name>
</gene>
<organism evidence="2 3">
    <name type="scientific">Penicillium cataractarum</name>
    <dbReference type="NCBI Taxonomy" id="2100454"/>
    <lineage>
        <taxon>Eukaryota</taxon>
        <taxon>Fungi</taxon>
        <taxon>Dikarya</taxon>
        <taxon>Ascomycota</taxon>
        <taxon>Pezizomycotina</taxon>
        <taxon>Eurotiomycetes</taxon>
        <taxon>Eurotiomycetidae</taxon>
        <taxon>Eurotiales</taxon>
        <taxon>Aspergillaceae</taxon>
        <taxon>Penicillium</taxon>
    </lineage>
</organism>
<reference evidence="2" key="2">
    <citation type="journal article" date="2023" name="IMA Fungus">
        <title>Comparative genomic study of the Penicillium genus elucidates a diverse pangenome and 15 lateral gene transfer events.</title>
        <authorList>
            <person name="Petersen C."/>
            <person name="Sorensen T."/>
            <person name="Nielsen M.R."/>
            <person name="Sondergaard T.E."/>
            <person name="Sorensen J.L."/>
            <person name="Fitzpatrick D.A."/>
            <person name="Frisvad J.C."/>
            <person name="Nielsen K.L."/>
        </authorList>
    </citation>
    <scope>NUCLEOTIDE SEQUENCE</scope>
    <source>
        <strain evidence="2">IBT 29864</strain>
    </source>
</reference>
<dbReference type="Gene3D" id="3.30.710.10">
    <property type="entry name" value="Potassium Channel Kv1.1, Chain A"/>
    <property type="match status" value="2"/>
</dbReference>
<dbReference type="RefSeq" id="XP_056551012.1">
    <property type="nucleotide sequence ID" value="XM_056705052.1"/>
</dbReference>
<reference evidence="2" key="1">
    <citation type="submission" date="2022-11" db="EMBL/GenBank/DDBJ databases">
        <authorList>
            <person name="Petersen C."/>
        </authorList>
    </citation>
    <scope>NUCLEOTIDE SEQUENCE</scope>
    <source>
        <strain evidence="2">IBT 29864</strain>
    </source>
</reference>
<accession>A0A9W9UYP7</accession>
<dbReference type="PANTHER" id="PTHR31758:SF2">
    <property type="entry name" value="BTB_POZ DOMAIN-CONTAINING PROTEIN YLR108C"/>
    <property type="match status" value="1"/>
</dbReference>
<dbReference type="CDD" id="cd18316">
    <property type="entry name" value="BTB_POZ_KCTD-like"/>
    <property type="match status" value="1"/>
</dbReference>
<keyword evidence="3" id="KW-1185">Reference proteome</keyword>
<dbReference type="InterPro" id="IPR011333">
    <property type="entry name" value="SKP1/BTB/POZ_sf"/>
</dbReference>
<evidence type="ECO:0000313" key="2">
    <source>
        <dbReference type="EMBL" id="KAJ5359726.1"/>
    </source>
</evidence>
<dbReference type="EMBL" id="JAPZBS010000009">
    <property type="protein sequence ID" value="KAJ5359726.1"/>
    <property type="molecule type" value="Genomic_DNA"/>
</dbReference>
<dbReference type="GeneID" id="81444231"/>
<dbReference type="OrthoDB" id="2414723at2759"/>
<protein>
    <recommendedName>
        <fullName evidence="4">Potassium channel tetramerisation-type BTB domain-containing protein</fullName>
    </recommendedName>
</protein>
<evidence type="ECO:0008006" key="4">
    <source>
        <dbReference type="Google" id="ProtNLM"/>
    </source>
</evidence>
<evidence type="ECO:0000256" key="1">
    <source>
        <dbReference type="SAM" id="MobiDB-lite"/>
    </source>
</evidence>
<dbReference type="SUPFAM" id="SSF54695">
    <property type="entry name" value="POZ domain"/>
    <property type="match status" value="1"/>
</dbReference>
<proteinExistence type="predicted"/>
<dbReference type="PANTHER" id="PTHR31758">
    <property type="entry name" value="BTB/POZ DOMAIN-CONTAINING PROTEIN YLR108C"/>
    <property type="match status" value="1"/>
</dbReference>
<dbReference type="AlphaFoldDB" id="A0A9W9UYP7"/>
<sequence length="456" mass="50917">MAGDSKATTPPSAGKSPACTLPSDKVFSIQIGSELFRLSGASIASDAPSYFSRFFEEQLRLVDASNVRTLYIDRDPATFQDIARHLQGYHVRPRDGAQFVKLFADAQFYTCQIPRPINPQFCDRVRADPTTVPRLMSQLFESEIFIQIGDRHFQIPRDIFSGPGDSPNFFSLGFGAFFASPSEVFPGLDRVGLLRPPAIIPPSVPNRSADVFAELLHLLRGYPLHIRNADHRAELLRDCRYFHLRGLEQKLIPHHISYNPFRQRSEIVIRLEDVRPSGVQFAPDTTSRTGVGSVLYARPFVDENPADLILEIADASTLVNRAARRADFVGLTKSRMASLLQVVAKKMGLPDSKFGTIPIRVRWGQATDIVVDGESNPTCPANFAPDLETDDDLPPAKRHRSDASEGSYSEPCVVRTGQWRLQVEADNNGTYEVVLIAVKLDTWTTAQVRNQYQKFL</sequence>
<comment type="caution">
    <text evidence="2">The sequence shown here is derived from an EMBL/GenBank/DDBJ whole genome shotgun (WGS) entry which is preliminary data.</text>
</comment>
<dbReference type="Proteomes" id="UP001147782">
    <property type="component" value="Unassembled WGS sequence"/>
</dbReference>